<name>A0A542XP42_SALAC</name>
<evidence type="ECO:0000256" key="1">
    <source>
        <dbReference type="SAM" id="MobiDB-lite"/>
    </source>
</evidence>
<comment type="caution">
    <text evidence="2">The sequence shown here is derived from an EMBL/GenBank/DDBJ whole genome shotgun (WGS) entry which is preliminary data.</text>
</comment>
<reference evidence="2 3" key="1">
    <citation type="submission" date="2019-06" db="EMBL/GenBank/DDBJ databases">
        <title>Sequencing the genomes of 1000 actinobacteria strains.</title>
        <authorList>
            <person name="Klenk H.-P."/>
        </authorList>
    </citation>
    <scope>NUCLEOTIDE SEQUENCE [LARGE SCALE GENOMIC DNA]</scope>
    <source>
        <strain evidence="2 3">DSM 44819</strain>
    </source>
</reference>
<dbReference type="AlphaFoldDB" id="A0A542XP42"/>
<accession>A0A542XP42</accession>
<sequence length="95" mass="10653">MRGDPERSVGPALPMPLVERPEPTLPVQRASSTQRAHSRVKAWIRWWRPRRLPGAPEWWVGQPKQVGTGLGLPTQLVGRLSMMVVLPTTMTVPLL</sequence>
<proteinExistence type="predicted"/>
<dbReference type="Proteomes" id="UP000315983">
    <property type="component" value="Unassembled WGS sequence"/>
</dbReference>
<feature type="region of interest" description="Disordered" evidence="1">
    <location>
        <begin position="1"/>
        <end position="33"/>
    </location>
</feature>
<protein>
    <submittedName>
        <fullName evidence="2">Uncharacterized protein</fullName>
    </submittedName>
</protein>
<dbReference type="EMBL" id="VFOL01000001">
    <property type="protein sequence ID" value="TQL37570.1"/>
    <property type="molecule type" value="Genomic_DNA"/>
</dbReference>
<evidence type="ECO:0000313" key="3">
    <source>
        <dbReference type="Proteomes" id="UP000315983"/>
    </source>
</evidence>
<gene>
    <name evidence="2" type="ORF">FB564_2735</name>
</gene>
<evidence type="ECO:0000313" key="2">
    <source>
        <dbReference type="EMBL" id="TQL37570.1"/>
    </source>
</evidence>
<organism evidence="2 3">
    <name type="scientific">Salinispora arenicola</name>
    <dbReference type="NCBI Taxonomy" id="168697"/>
    <lineage>
        <taxon>Bacteria</taxon>
        <taxon>Bacillati</taxon>
        <taxon>Actinomycetota</taxon>
        <taxon>Actinomycetes</taxon>
        <taxon>Micromonosporales</taxon>
        <taxon>Micromonosporaceae</taxon>
        <taxon>Salinispora</taxon>
    </lineage>
</organism>